<organism evidence="1 2">
    <name type="scientific">Melghirimyces profundicolus</name>
    <dbReference type="NCBI Taxonomy" id="1242148"/>
    <lineage>
        <taxon>Bacteria</taxon>
        <taxon>Bacillati</taxon>
        <taxon>Bacillota</taxon>
        <taxon>Bacilli</taxon>
        <taxon>Bacillales</taxon>
        <taxon>Thermoactinomycetaceae</taxon>
        <taxon>Melghirimyces</taxon>
    </lineage>
</organism>
<name>A0A2T6C0L0_9BACL</name>
<keyword evidence="2" id="KW-1185">Reference proteome</keyword>
<comment type="caution">
    <text evidence="1">The sequence shown here is derived from an EMBL/GenBank/DDBJ whole genome shotgun (WGS) entry which is preliminary data.</text>
</comment>
<protein>
    <submittedName>
        <fullName evidence="1">Uncharacterized protein YjgD (DUF1641 family)</fullName>
    </submittedName>
</protein>
<dbReference type="Proteomes" id="UP000244240">
    <property type="component" value="Unassembled WGS sequence"/>
</dbReference>
<dbReference type="Pfam" id="PF07849">
    <property type="entry name" value="DUF1641"/>
    <property type="match status" value="1"/>
</dbReference>
<dbReference type="PANTHER" id="PTHR38433">
    <property type="match status" value="1"/>
</dbReference>
<reference evidence="1 2" key="1">
    <citation type="submission" date="2018-04" db="EMBL/GenBank/DDBJ databases">
        <title>Genomic Encyclopedia of Archaeal and Bacterial Type Strains, Phase II (KMG-II): from individual species to whole genera.</title>
        <authorList>
            <person name="Goeker M."/>
        </authorList>
    </citation>
    <scope>NUCLEOTIDE SEQUENCE [LARGE SCALE GENOMIC DNA]</scope>
    <source>
        <strain evidence="1 2">DSM 45787</strain>
    </source>
</reference>
<evidence type="ECO:0000313" key="2">
    <source>
        <dbReference type="Proteomes" id="UP000244240"/>
    </source>
</evidence>
<evidence type="ECO:0000313" key="1">
    <source>
        <dbReference type="EMBL" id="PTX61841.1"/>
    </source>
</evidence>
<proteinExistence type="predicted"/>
<dbReference type="AlphaFoldDB" id="A0A2T6C0L0"/>
<dbReference type="PANTHER" id="PTHR38433:SF1">
    <property type="entry name" value="DUF1641 DOMAIN-CONTAINING PROTEIN"/>
    <property type="match status" value="1"/>
</dbReference>
<gene>
    <name evidence="1" type="ORF">C8P63_10693</name>
</gene>
<dbReference type="InterPro" id="IPR012440">
    <property type="entry name" value="DUF1641"/>
</dbReference>
<dbReference type="RefSeq" id="WP_170109525.1">
    <property type="nucleotide sequence ID" value="NZ_QBKR01000006.1"/>
</dbReference>
<accession>A0A2T6C0L0</accession>
<dbReference type="EMBL" id="QBKR01000006">
    <property type="protein sequence ID" value="PTX61841.1"/>
    <property type="molecule type" value="Genomic_DNA"/>
</dbReference>
<sequence>MAKAITHIEKHRHDASQERAQTLDQLLNVVTEHKEALLAALDILSELHRAGVLDILRGLLENRHEVGAIAINQFNRPDTHRMIKNAIGGVEFLSRLDPEEIQTVLKATGNGIRRANQAVQENERTGFWDLVKTIRDPDVRSSFSMLTGFVQGMGEAVRPKP</sequence>